<dbReference type="Proteomes" id="UP001209803">
    <property type="component" value="Chromosome"/>
</dbReference>
<reference evidence="2 3" key="1">
    <citation type="submission" date="2023-03" db="EMBL/GenBank/DDBJ databases">
        <title>Roseibium porphyridii sp. nov. and Roseibium rhodosorbium sp. nov. isolated from marine algae, Porphyridium cruentum and Rhodosorus marinus, respectively.</title>
        <authorList>
            <person name="Lee M.W."/>
            <person name="Choi B.J."/>
            <person name="Lee J.K."/>
            <person name="Choi D.G."/>
            <person name="Baek J.H."/>
            <person name="Bayburt H."/>
            <person name="Kim J.M."/>
            <person name="Han D.M."/>
            <person name="Kim K.H."/>
            <person name="Jeon C.O."/>
        </authorList>
    </citation>
    <scope>NUCLEOTIDE SEQUENCE [LARGE SCALE GENOMIC DNA]</scope>
    <source>
        <strain evidence="2 3">KMA01</strain>
    </source>
</reference>
<accession>A0ABY8EZV7</accession>
<sequence length="247" mass="27325">MPKIDWITLKCRDPEAQRRFYCDVLGMKEQGDGTVGYGKEEAGLKFEQAATAYCGSSEDLYWKIALSIPDLDLASRQLAEKGVRVGAPEQFGDIGYLAHFKDPEGFPVELIAHCFKGERSLKETEAGKLGGGPALNLLTLRCRETATMFESCDALGMKLLATMPVEAHGFTLYFFAFTEEDPPSSDPLALQNRSWLYQRPYTVLEFQHRPSLEAARLPGAGQAGYRETVVTGLDKSLVANVFRVRGS</sequence>
<dbReference type="PANTHER" id="PTHR10374:SF30">
    <property type="entry name" value="LACTOYLGLUTATHIONE LYASE"/>
    <property type="match status" value="1"/>
</dbReference>
<evidence type="ECO:0000313" key="2">
    <source>
        <dbReference type="EMBL" id="WFE88718.1"/>
    </source>
</evidence>
<dbReference type="EMBL" id="CP120863">
    <property type="protein sequence ID" value="WFE88718.1"/>
    <property type="molecule type" value="Genomic_DNA"/>
</dbReference>
<protein>
    <submittedName>
        <fullName evidence="2">VOC family protein</fullName>
    </submittedName>
</protein>
<dbReference type="Pfam" id="PF00903">
    <property type="entry name" value="Glyoxalase"/>
    <property type="match status" value="1"/>
</dbReference>
<dbReference type="InterPro" id="IPR004360">
    <property type="entry name" value="Glyas_Fos-R_dOase_dom"/>
</dbReference>
<dbReference type="CDD" id="cd06587">
    <property type="entry name" value="VOC"/>
    <property type="match status" value="1"/>
</dbReference>
<dbReference type="PANTHER" id="PTHR10374">
    <property type="entry name" value="LACTOYLGLUTATHIONE LYASE GLYOXALASE I"/>
    <property type="match status" value="1"/>
</dbReference>
<dbReference type="InterPro" id="IPR037523">
    <property type="entry name" value="VOC_core"/>
</dbReference>
<name>A0ABY8EZV7_9HYPH</name>
<gene>
    <name evidence="2" type="ORF">K1718_21540</name>
</gene>
<dbReference type="Gene3D" id="3.10.180.10">
    <property type="entry name" value="2,3-Dihydroxybiphenyl 1,2-Dioxygenase, domain 1"/>
    <property type="match status" value="2"/>
</dbReference>
<dbReference type="RefSeq" id="WP_265680901.1">
    <property type="nucleotide sequence ID" value="NZ_CP120863.1"/>
</dbReference>
<evidence type="ECO:0000313" key="3">
    <source>
        <dbReference type="Proteomes" id="UP001209803"/>
    </source>
</evidence>
<organism evidence="2 3">
    <name type="scientific">Roseibium porphyridii</name>
    <dbReference type="NCBI Taxonomy" id="2866279"/>
    <lineage>
        <taxon>Bacteria</taxon>
        <taxon>Pseudomonadati</taxon>
        <taxon>Pseudomonadota</taxon>
        <taxon>Alphaproteobacteria</taxon>
        <taxon>Hyphomicrobiales</taxon>
        <taxon>Stappiaceae</taxon>
        <taxon>Roseibium</taxon>
    </lineage>
</organism>
<keyword evidence="3" id="KW-1185">Reference proteome</keyword>
<dbReference type="SUPFAM" id="SSF54593">
    <property type="entry name" value="Glyoxalase/Bleomycin resistance protein/Dihydroxybiphenyl dioxygenase"/>
    <property type="match status" value="1"/>
</dbReference>
<evidence type="ECO:0000259" key="1">
    <source>
        <dbReference type="PROSITE" id="PS51819"/>
    </source>
</evidence>
<dbReference type="InterPro" id="IPR029068">
    <property type="entry name" value="Glyas_Bleomycin-R_OHBP_Dase"/>
</dbReference>
<dbReference type="PROSITE" id="PS51819">
    <property type="entry name" value="VOC"/>
    <property type="match status" value="1"/>
</dbReference>
<proteinExistence type="predicted"/>
<feature type="domain" description="VOC" evidence="1">
    <location>
        <begin position="3"/>
        <end position="113"/>
    </location>
</feature>